<name>A0A1V0UQE4_9BACL</name>
<evidence type="ECO:0000259" key="2">
    <source>
        <dbReference type="PROSITE" id="PS50943"/>
    </source>
</evidence>
<evidence type="ECO:0000313" key="4">
    <source>
        <dbReference type="Proteomes" id="UP000192727"/>
    </source>
</evidence>
<dbReference type="PANTHER" id="PTHR46558">
    <property type="entry name" value="TRACRIPTIONAL REGULATORY PROTEIN-RELATED-RELATED"/>
    <property type="match status" value="1"/>
</dbReference>
<dbReference type="InterPro" id="IPR010982">
    <property type="entry name" value="Lambda_DNA-bd_dom_sf"/>
</dbReference>
<evidence type="ECO:0000313" key="3">
    <source>
        <dbReference type="EMBL" id="ARF67327.1"/>
    </source>
</evidence>
<dbReference type="RefSeq" id="WP_083039008.1">
    <property type="nucleotide sequence ID" value="NZ_CP020557.1"/>
</dbReference>
<dbReference type="Gene3D" id="1.10.260.40">
    <property type="entry name" value="lambda repressor-like DNA-binding domains"/>
    <property type="match status" value="2"/>
</dbReference>
<gene>
    <name evidence="3" type="ORF">B7C51_04995</name>
</gene>
<sequence>MNKIRLLRKEKKLSGIYIAEQMGITPQYYYDIERGKRSLNSKNAVKLSEILGVTVESLFDEPIIDEINQIENSTTKRKGPNRIRKLRKLKNIKASTIAKKLGISTQHYYNIERGDSFPDAKKVTELAAILNVTTDYLLGFYYDDSNDNPHSKKNKYLSDEEMKKIPISDLENYRLEYKGKELTNEQKKHVIELLKHALEMNKEN</sequence>
<dbReference type="SUPFAM" id="SSF47413">
    <property type="entry name" value="lambda repressor-like DNA-binding domains"/>
    <property type="match status" value="2"/>
</dbReference>
<dbReference type="Proteomes" id="UP000192727">
    <property type="component" value="Chromosome"/>
</dbReference>
<feature type="domain" description="HTH cro/C1-type" evidence="2">
    <location>
        <begin position="83"/>
        <end position="137"/>
    </location>
</feature>
<dbReference type="GO" id="GO:0003677">
    <property type="term" value="F:DNA binding"/>
    <property type="evidence" value="ECO:0007669"/>
    <property type="project" value="UniProtKB-KW"/>
</dbReference>
<dbReference type="Pfam" id="PF01381">
    <property type="entry name" value="HTH_3"/>
    <property type="match status" value="2"/>
</dbReference>
<reference evidence="3 4" key="1">
    <citation type="submission" date="2017-03" db="EMBL/GenBank/DDBJ databases">
        <title>Paenibacillus larvae genome sequencing.</title>
        <authorList>
            <person name="Dingman D.W."/>
        </authorList>
    </citation>
    <scope>NUCLEOTIDE SEQUENCE [LARGE SCALE GENOMIC DNA]</scope>
    <source>
        <strain evidence="3 4">SAG 10367</strain>
    </source>
</reference>
<dbReference type="AlphaFoldDB" id="A0A1V0UQE4"/>
<proteinExistence type="predicted"/>
<dbReference type="EMBL" id="CP020557">
    <property type="protein sequence ID" value="ARF67327.1"/>
    <property type="molecule type" value="Genomic_DNA"/>
</dbReference>
<dbReference type="PROSITE" id="PS50943">
    <property type="entry name" value="HTH_CROC1"/>
    <property type="match status" value="2"/>
</dbReference>
<protein>
    <recommendedName>
        <fullName evidence="2">HTH cro/C1-type domain-containing protein</fullName>
    </recommendedName>
</protein>
<dbReference type="PANTHER" id="PTHR46558:SF11">
    <property type="entry name" value="HTH-TYPE TRANSCRIPTIONAL REGULATOR XRE"/>
    <property type="match status" value="1"/>
</dbReference>
<dbReference type="CDD" id="cd00093">
    <property type="entry name" value="HTH_XRE"/>
    <property type="match status" value="2"/>
</dbReference>
<keyword evidence="1" id="KW-0238">DNA-binding</keyword>
<evidence type="ECO:0000256" key="1">
    <source>
        <dbReference type="ARBA" id="ARBA00023125"/>
    </source>
</evidence>
<organism evidence="3 4">
    <name type="scientific">Paenibacillus larvae subsp. pulvifaciens</name>
    <dbReference type="NCBI Taxonomy" id="1477"/>
    <lineage>
        <taxon>Bacteria</taxon>
        <taxon>Bacillati</taxon>
        <taxon>Bacillota</taxon>
        <taxon>Bacilli</taxon>
        <taxon>Bacillales</taxon>
        <taxon>Paenibacillaceae</taxon>
        <taxon>Paenibacillus</taxon>
    </lineage>
</organism>
<feature type="domain" description="HTH cro/C1-type" evidence="2">
    <location>
        <begin position="4"/>
        <end position="58"/>
    </location>
</feature>
<dbReference type="SMART" id="SM00530">
    <property type="entry name" value="HTH_XRE"/>
    <property type="match status" value="2"/>
</dbReference>
<accession>A0A1V0UQE4</accession>
<dbReference type="InterPro" id="IPR001387">
    <property type="entry name" value="Cro/C1-type_HTH"/>
</dbReference>